<feature type="transmembrane region" description="Helical" evidence="7">
    <location>
        <begin position="252"/>
        <end position="275"/>
    </location>
</feature>
<dbReference type="AlphaFoldDB" id="A0A0W8IAZ8"/>
<dbReference type="InterPro" id="IPR003918">
    <property type="entry name" value="NADH_UbQ_OxRdtase"/>
</dbReference>
<evidence type="ECO:0000259" key="8">
    <source>
        <dbReference type="Pfam" id="PF00361"/>
    </source>
</evidence>
<gene>
    <name evidence="9" type="ORF">AVL62_11775</name>
</gene>
<evidence type="ECO:0000256" key="4">
    <source>
        <dbReference type="ARBA" id="ARBA00022989"/>
    </source>
</evidence>
<keyword evidence="9" id="KW-0830">Ubiquinone</keyword>
<sequence>MSFPWLTTLLVLPLVGALVVSLLPKGSTIVRPVALGVALATLAVGIGAATQYRIGGGPGGEQFQLTEVYSWIPQFGVSYALGVDGISLSMILLGLVLVPICIVAAWDDVPAVGRRQHGYFALMLALTSMMVGVFAAIDVFLFYVFFEAMLIPVYFLIGVFGGSRRARAATSFLLYSLAGGLIMLVAVIGVYLAGPRGTDGFLLSNLTGMDLSVEAGRWLFVGFFIAFAIKAPMWPVHTWLPLAAEQARPATSVLLVGVLDKVGTYGMIRFCLTLFPEASQWATPVILALALVSLFVGAFLAIGQTDMLRLISYTSISHFGFIVLGIFAFTTVSQTGATLYMVNHGFTTAGLFLVAGMLIVRRGSRDLRDFGGWQRVTPLVAGALFVSGMSGLALPGLNSFVSEFLVIVGTFGRHPWLAVISAIGVILAAVYILVMYQKVATGPRPTGPEVEDVTDMSGREKWVVAPIIAAFLVLGFYPKPVLDLLEPAVQQTLQTVGISDPAPAVDTAANHSTEGSDH</sequence>
<organism evidence="9 10">
    <name type="scientific">Serinicoccus chungangensis</name>
    <dbReference type="NCBI Taxonomy" id="767452"/>
    <lineage>
        <taxon>Bacteria</taxon>
        <taxon>Bacillati</taxon>
        <taxon>Actinomycetota</taxon>
        <taxon>Actinomycetes</taxon>
        <taxon>Micrococcales</taxon>
        <taxon>Ornithinimicrobiaceae</taxon>
        <taxon>Serinicoccus</taxon>
    </lineage>
</organism>
<dbReference type="STRING" id="767452.AVL62_11775"/>
<reference evidence="9 10" key="1">
    <citation type="submission" date="2015-12" db="EMBL/GenBank/DDBJ databases">
        <title>Serinicoccus chungangenesis strain CD08_5 genome sequencing and assembly.</title>
        <authorList>
            <person name="Chander A.M."/>
            <person name="Kaur G."/>
            <person name="Nair G.R."/>
            <person name="Dhawan D.K."/>
            <person name="Kochhar R.K."/>
            <person name="Mayilraj S."/>
            <person name="Bhadada S.K."/>
        </authorList>
    </citation>
    <scope>NUCLEOTIDE SEQUENCE [LARGE SCALE GENOMIC DNA]</scope>
    <source>
        <strain evidence="9 10">CD08_5</strain>
    </source>
</reference>
<feature type="transmembrane region" description="Helical" evidence="7">
    <location>
        <begin position="86"/>
        <end position="106"/>
    </location>
</feature>
<dbReference type="NCBIfam" id="TIGR01972">
    <property type="entry name" value="NDH_I_M"/>
    <property type="match status" value="1"/>
</dbReference>
<dbReference type="PANTHER" id="PTHR43507:SF1">
    <property type="entry name" value="NADH-UBIQUINONE OXIDOREDUCTASE CHAIN 4"/>
    <property type="match status" value="1"/>
</dbReference>
<dbReference type="InterPro" id="IPR001750">
    <property type="entry name" value="ND/Mrp_TM"/>
</dbReference>
<dbReference type="GO" id="GO:0042773">
    <property type="term" value="P:ATP synthesis coupled electron transport"/>
    <property type="evidence" value="ECO:0007669"/>
    <property type="project" value="InterPro"/>
</dbReference>
<accession>A0A0W8IAZ8</accession>
<dbReference type="RefSeq" id="WP_058890554.1">
    <property type="nucleotide sequence ID" value="NZ_LQBL01000011.1"/>
</dbReference>
<comment type="subcellular location">
    <subcellularLocation>
        <location evidence="1">Endomembrane system</location>
        <topology evidence="1">Multi-pass membrane protein</topology>
    </subcellularLocation>
    <subcellularLocation>
        <location evidence="6">Membrane</location>
        <topology evidence="6">Multi-pass membrane protein</topology>
    </subcellularLocation>
</comment>
<keyword evidence="4 7" id="KW-1133">Transmembrane helix</keyword>
<evidence type="ECO:0000313" key="10">
    <source>
        <dbReference type="Proteomes" id="UP000054837"/>
    </source>
</evidence>
<dbReference type="GO" id="GO:0008137">
    <property type="term" value="F:NADH dehydrogenase (ubiquinone) activity"/>
    <property type="evidence" value="ECO:0007669"/>
    <property type="project" value="InterPro"/>
</dbReference>
<feature type="transmembrane region" description="Helical" evidence="7">
    <location>
        <begin position="143"/>
        <end position="160"/>
    </location>
</feature>
<keyword evidence="5 7" id="KW-0472">Membrane</keyword>
<feature type="transmembrane region" description="Helical" evidence="7">
    <location>
        <begin position="6"/>
        <end position="23"/>
    </location>
</feature>
<feature type="transmembrane region" description="Helical" evidence="7">
    <location>
        <begin position="372"/>
        <end position="394"/>
    </location>
</feature>
<evidence type="ECO:0000256" key="7">
    <source>
        <dbReference type="SAM" id="Phobius"/>
    </source>
</evidence>
<comment type="similarity">
    <text evidence="2">Belongs to the complex I subunit 4 family.</text>
</comment>
<evidence type="ECO:0000256" key="1">
    <source>
        <dbReference type="ARBA" id="ARBA00004127"/>
    </source>
</evidence>
<feature type="transmembrane region" description="Helical" evidence="7">
    <location>
        <begin position="281"/>
        <end position="303"/>
    </location>
</feature>
<feature type="transmembrane region" description="Helical" evidence="7">
    <location>
        <begin position="35"/>
        <end position="54"/>
    </location>
</feature>
<dbReference type="NCBIfam" id="NF004500">
    <property type="entry name" value="PRK05846.1-4"/>
    <property type="match status" value="1"/>
</dbReference>
<dbReference type="InterPro" id="IPR010227">
    <property type="entry name" value="NADH_Q_OxRdtase_chainM/4"/>
</dbReference>
<dbReference type="GO" id="GO:0048039">
    <property type="term" value="F:ubiquinone binding"/>
    <property type="evidence" value="ECO:0007669"/>
    <property type="project" value="TreeGrafter"/>
</dbReference>
<feature type="transmembrane region" description="Helical" evidence="7">
    <location>
        <begin position="118"/>
        <end position="137"/>
    </location>
</feature>
<dbReference type="GO" id="GO:0016020">
    <property type="term" value="C:membrane"/>
    <property type="evidence" value="ECO:0007669"/>
    <property type="project" value="UniProtKB-SubCell"/>
</dbReference>
<protein>
    <submittedName>
        <fullName evidence="9">NADH:ubiquinone oxidoreductase subunit M</fullName>
    </submittedName>
</protein>
<comment type="caution">
    <text evidence="9">The sequence shown here is derived from an EMBL/GenBank/DDBJ whole genome shotgun (WGS) entry which is preliminary data.</text>
</comment>
<evidence type="ECO:0000256" key="6">
    <source>
        <dbReference type="RuleBase" id="RU000320"/>
    </source>
</evidence>
<dbReference type="GO" id="GO:0015990">
    <property type="term" value="P:electron transport coupled proton transport"/>
    <property type="evidence" value="ECO:0007669"/>
    <property type="project" value="TreeGrafter"/>
</dbReference>
<dbReference type="Pfam" id="PF00361">
    <property type="entry name" value="Proton_antipo_M"/>
    <property type="match status" value="1"/>
</dbReference>
<keyword evidence="10" id="KW-1185">Reference proteome</keyword>
<dbReference type="GO" id="GO:0003954">
    <property type="term" value="F:NADH dehydrogenase activity"/>
    <property type="evidence" value="ECO:0007669"/>
    <property type="project" value="TreeGrafter"/>
</dbReference>
<feature type="transmembrane region" description="Helical" evidence="7">
    <location>
        <begin position="172"/>
        <end position="194"/>
    </location>
</feature>
<evidence type="ECO:0000313" key="9">
    <source>
        <dbReference type="EMBL" id="KUG56808.1"/>
    </source>
</evidence>
<dbReference type="Proteomes" id="UP000054837">
    <property type="component" value="Unassembled WGS sequence"/>
</dbReference>
<evidence type="ECO:0000256" key="5">
    <source>
        <dbReference type="ARBA" id="ARBA00023136"/>
    </source>
</evidence>
<evidence type="ECO:0000256" key="3">
    <source>
        <dbReference type="ARBA" id="ARBA00022692"/>
    </source>
</evidence>
<dbReference type="GO" id="GO:0012505">
    <property type="term" value="C:endomembrane system"/>
    <property type="evidence" value="ECO:0007669"/>
    <property type="project" value="UniProtKB-SubCell"/>
</dbReference>
<feature type="transmembrane region" description="Helical" evidence="7">
    <location>
        <begin position="310"/>
        <end position="329"/>
    </location>
</feature>
<proteinExistence type="inferred from homology"/>
<feature type="transmembrane region" description="Helical" evidence="7">
    <location>
        <begin position="218"/>
        <end position="240"/>
    </location>
</feature>
<dbReference type="PANTHER" id="PTHR43507">
    <property type="entry name" value="NADH-UBIQUINONE OXIDOREDUCTASE CHAIN 4"/>
    <property type="match status" value="1"/>
</dbReference>
<name>A0A0W8IAZ8_9MICO</name>
<evidence type="ECO:0000256" key="2">
    <source>
        <dbReference type="ARBA" id="ARBA00009025"/>
    </source>
</evidence>
<feature type="domain" description="NADH:quinone oxidoreductase/Mrp antiporter transmembrane" evidence="8">
    <location>
        <begin position="136"/>
        <end position="423"/>
    </location>
</feature>
<feature type="transmembrane region" description="Helical" evidence="7">
    <location>
        <begin position="414"/>
        <end position="434"/>
    </location>
</feature>
<feature type="transmembrane region" description="Helical" evidence="7">
    <location>
        <begin position="341"/>
        <end position="360"/>
    </location>
</feature>
<dbReference type="PRINTS" id="PR01437">
    <property type="entry name" value="NUOXDRDTASE4"/>
</dbReference>
<dbReference type="EMBL" id="LQBL01000011">
    <property type="protein sequence ID" value="KUG56808.1"/>
    <property type="molecule type" value="Genomic_DNA"/>
</dbReference>
<keyword evidence="3 6" id="KW-0812">Transmembrane</keyword>